<keyword evidence="2" id="KW-1185">Reference proteome</keyword>
<name>A0A6A6K1T2_HEVBR</name>
<reference evidence="1 2" key="1">
    <citation type="journal article" date="2020" name="Mol. Plant">
        <title>The Chromosome-Based Rubber Tree Genome Provides New Insights into Spurge Genome Evolution and Rubber Biosynthesis.</title>
        <authorList>
            <person name="Liu J."/>
            <person name="Shi C."/>
            <person name="Shi C.C."/>
            <person name="Li W."/>
            <person name="Zhang Q.J."/>
            <person name="Zhang Y."/>
            <person name="Li K."/>
            <person name="Lu H.F."/>
            <person name="Shi C."/>
            <person name="Zhu S.T."/>
            <person name="Xiao Z.Y."/>
            <person name="Nan H."/>
            <person name="Yue Y."/>
            <person name="Zhu X.G."/>
            <person name="Wu Y."/>
            <person name="Hong X.N."/>
            <person name="Fan G.Y."/>
            <person name="Tong Y."/>
            <person name="Zhang D."/>
            <person name="Mao C.L."/>
            <person name="Liu Y.L."/>
            <person name="Hao S.J."/>
            <person name="Liu W.Q."/>
            <person name="Lv M.Q."/>
            <person name="Zhang H.B."/>
            <person name="Liu Y."/>
            <person name="Hu-Tang G.R."/>
            <person name="Wang J.P."/>
            <person name="Wang J.H."/>
            <person name="Sun Y.H."/>
            <person name="Ni S.B."/>
            <person name="Chen W.B."/>
            <person name="Zhang X.C."/>
            <person name="Jiao Y.N."/>
            <person name="Eichler E.E."/>
            <person name="Li G.H."/>
            <person name="Liu X."/>
            <person name="Gao L.Z."/>
        </authorList>
    </citation>
    <scope>NUCLEOTIDE SEQUENCE [LARGE SCALE GENOMIC DNA]</scope>
    <source>
        <strain evidence="2">cv. GT1</strain>
        <tissue evidence="1">Leaf</tissue>
    </source>
</reference>
<organism evidence="1 2">
    <name type="scientific">Hevea brasiliensis</name>
    <name type="common">Para rubber tree</name>
    <name type="synonym">Siphonia brasiliensis</name>
    <dbReference type="NCBI Taxonomy" id="3981"/>
    <lineage>
        <taxon>Eukaryota</taxon>
        <taxon>Viridiplantae</taxon>
        <taxon>Streptophyta</taxon>
        <taxon>Embryophyta</taxon>
        <taxon>Tracheophyta</taxon>
        <taxon>Spermatophyta</taxon>
        <taxon>Magnoliopsida</taxon>
        <taxon>eudicotyledons</taxon>
        <taxon>Gunneridae</taxon>
        <taxon>Pentapetalae</taxon>
        <taxon>rosids</taxon>
        <taxon>fabids</taxon>
        <taxon>Malpighiales</taxon>
        <taxon>Euphorbiaceae</taxon>
        <taxon>Crotonoideae</taxon>
        <taxon>Micrandreae</taxon>
        <taxon>Hevea</taxon>
    </lineage>
</organism>
<accession>A0A6A6K1T2</accession>
<dbReference type="Proteomes" id="UP000467840">
    <property type="component" value="Unassembled WGS sequence"/>
</dbReference>
<sequence>MNSVTVNREQLIQIQHKKLTPPSPRHWVSNHYRREVEKEYEFFVMDGRARFDTERASVLEALGRKLPQSWKLRRDWGGMGAVLVRAPVIIDLRGDGTSTGDFEYLSDIE</sequence>
<evidence type="ECO:0000313" key="2">
    <source>
        <dbReference type="Proteomes" id="UP000467840"/>
    </source>
</evidence>
<protein>
    <submittedName>
        <fullName evidence="1">Uncharacterized protein</fullName>
    </submittedName>
</protein>
<comment type="caution">
    <text evidence="1">The sequence shown here is derived from an EMBL/GenBank/DDBJ whole genome shotgun (WGS) entry which is preliminary data.</text>
</comment>
<proteinExistence type="predicted"/>
<dbReference type="EMBL" id="JAAGAX010000191">
    <property type="protein sequence ID" value="KAF2282484.1"/>
    <property type="molecule type" value="Genomic_DNA"/>
</dbReference>
<dbReference type="AlphaFoldDB" id="A0A6A6K1T2"/>
<gene>
    <name evidence="1" type="ORF">GH714_044090</name>
</gene>
<evidence type="ECO:0000313" key="1">
    <source>
        <dbReference type="EMBL" id="KAF2282484.1"/>
    </source>
</evidence>